<dbReference type="Pfam" id="PF06082">
    <property type="entry name" value="YjbH"/>
    <property type="match status" value="1"/>
</dbReference>
<dbReference type="AlphaFoldDB" id="A0A1H6QLU5"/>
<protein>
    <submittedName>
        <fullName evidence="1">Exopolysaccharide biosynthesis protein YbjH</fullName>
    </submittedName>
</protein>
<name>A0A1H6QLU5_9BACT</name>
<sequence>MLAAITKVVEINIRMILHPIFRKGGFLLSFLILFFTGKTATAQLNITGKPGLIYVPSASFNPDGTFIFGGNYNPKKYSFRRNNRNSENTYFINLTLLKRFEIGLNLTRSNGVGKISGVGDRQLDIKYQLFKEKTIMPSIAIILSAPFSINNSFTTNALMATKSLKISEQLVADVSLGYGSPYYILRDESEKSNSNIFANMKLKEKKDLPYRYLSGPLGGVSLRYKKNAGIMFEWDSQNFNIGAYGTLFKKWTIQAGLLNFDQITFGTSYSLNLKTLPKRLKNADENY</sequence>
<reference evidence="1 2" key="1">
    <citation type="submission" date="2016-10" db="EMBL/GenBank/DDBJ databases">
        <authorList>
            <person name="de Groot N.N."/>
        </authorList>
    </citation>
    <scope>NUCLEOTIDE SEQUENCE [LARGE SCALE GENOMIC DNA]</scope>
    <source>
        <strain evidence="1 2">DSM 19938</strain>
    </source>
</reference>
<accession>A0A1H6QLU5</accession>
<dbReference type="InterPro" id="IPR010344">
    <property type="entry name" value="YbjH"/>
</dbReference>
<dbReference type="EMBL" id="FNXY01000001">
    <property type="protein sequence ID" value="SEI40285.1"/>
    <property type="molecule type" value="Genomic_DNA"/>
</dbReference>
<organism evidence="1 2">
    <name type="scientific">Dyadobacter koreensis</name>
    <dbReference type="NCBI Taxonomy" id="408657"/>
    <lineage>
        <taxon>Bacteria</taxon>
        <taxon>Pseudomonadati</taxon>
        <taxon>Bacteroidota</taxon>
        <taxon>Cytophagia</taxon>
        <taxon>Cytophagales</taxon>
        <taxon>Spirosomataceae</taxon>
        <taxon>Dyadobacter</taxon>
    </lineage>
</organism>
<keyword evidence="2" id="KW-1185">Reference proteome</keyword>
<evidence type="ECO:0000313" key="1">
    <source>
        <dbReference type="EMBL" id="SEI40285.1"/>
    </source>
</evidence>
<dbReference type="STRING" id="408657.SAMN04487995_0422"/>
<evidence type="ECO:0000313" key="2">
    <source>
        <dbReference type="Proteomes" id="UP000199532"/>
    </source>
</evidence>
<gene>
    <name evidence="1" type="ORF">SAMN04487995_0422</name>
</gene>
<dbReference type="Proteomes" id="UP000199532">
    <property type="component" value="Unassembled WGS sequence"/>
</dbReference>
<proteinExistence type="predicted"/>